<dbReference type="GO" id="GO:0004984">
    <property type="term" value="F:olfactory receptor activity"/>
    <property type="evidence" value="ECO:0007669"/>
    <property type="project" value="InterPro"/>
</dbReference>
<feature type="transmembrane region" description="Helical" evidence="10">
    <location>
        <begin position="20"/>
        <end position="43"/>
    </location>
</feature>
<dbReference type="OrthoDB" id="6615872at2759"/>
<organism evidence="11 12">
    <name type="scientific">Nezara viridula</name>
    <name type="common">Southern green stink bug</name>
    <name type="synonym">Cimex viridulus</name>
    <dbReference type="NCBI Taxonomy" id="85310"/>
    <lineage>
        <taxon>Eukaryota</taxon>
        <taxon>Metazoa</taxon>
        <taxon>Ecdysozoa</taxon>
        <taxon>Arthropoda</taxon>
        <taxon>Hexapoda</taxon>
        <taxon>Insecta</taxon>
        <taxon>Pterygota</taxon>
        <taxon>Neoptera</taxon>
        <taxon>Paraneoptera</taxon>
        <taxon>Hemiptera</taxon>
        <taxon>Heteroptera</taxon>
        <taxon>Panheteroptera</taxon>
        <taxon>Pentatomomorpha</taxon>
        <taxon>Pentatomoidea</taxon>
        <taxon>Pentatomidae</taxon>
        <taxon>Pentatominae</taxon>
        <taxon>Nezara</taxon>
    </lineage>
</organism>
<proteinExistence type="predicted"/>
<keyword evidence="12" id="KW-1185">Reference proteome</keyword>
<evidence type="ECO:0000256" key="1">
    <source>
        <dbReference type="ARBA" id="ARBA00004651"/>
    </source>
</evidence>
<keyword evidence="8" id="KW-0675">Receptor</keyword>
<dbReference type="GO" id="GO:0005886">
    <property type="term" value="C:plasma membrane"/>
    <property type="evidence" value="ECO:0007669"/>
    <property type="project" value="UniProtKB-SubCell"/>
</dbReference>
<keyword evidence="4 10" id="KW-0812">Transmembrane</keyword>
<evidence type="ECO:0000256" key="3">
    <source>
        <dbReference type="ARBA" id="ARBA00022606"/>
    </source>
</evidence>
<evidence type="ECO:0000256" key="2">
    <source>
        <dbReference type="ARBA" id="ARBA00022475"/>
    </source>
</evidence>
<dbReference type="GO" id="GO:0007165">
    <property type="term" value="P:signal transduction"/>
    <property type="evidence" value="ECO:0007669"/>
    <property type="project" value="UniProtKB-KW"/>
</dbReference>
<evidence type="ECO:0000256" key="4">
    <source>
        <dbReference type="ARBA" id="ARBA00022692"/>
    </source>
</evidence>
<evidence type="ECO:0000256" key="8">
    <source>
        <dbReference type="ARBA" id="ARBA00023170"/>
    </source>
</evidence>
<dbReference type="EMBL" id="OV725077">
    <property type="protein sequence ID" value="CAH1391376.1"/>
    <property type="molecule type" value="Genomic_DNA"/>
</dbReference>
<protein>
    <recommendedName>
        <fullName evidence="13">Odorant receptor</fullName>
    </recommendedName>
</protein>
<accession>A0A9P0E466</accession>
<dbReference type="GO" id="GO:0005549">
    <property type="term" value="F:odorant binding"/>
    <property type="evidence" value="ECO:0007669"/>
    <property type="project" value="InterPro"/>
</dbReference>
<keyword evidence="3" id="KW-0716">Sensory transduction</keyword>
<dbReference type="PANTHER" id="PTHR21137">
    <property type="entry name" value="ODORANT RECEPTOR"/>
    <property type="match status" value="1"/>
</dbReference>
<dbReference type="Proteomes" id="UP001152798">
    <property type="component" value="Chromosome 1"/>
</dbReference>
<sequence>MRKKLDQVKGSCVNNLRGFFKTIVFLIVWVSFNLTAMTIVVGLVQQEPIYLFPVWHPFDINNLVFQIIILLWQQYFLSTMIFMAFGGGSMLYIPYVHIKSEVNLLKYALRKIESRAHEMARKRKAFRDASIKSKVLSECYKKCLKMCVEHHLEILGYFYRGKRLTGIIYTTGFFSGVIACTFGGYNITSVSKYIHVFIKIQVF</sequence>
<dbReference type="InterPro" id="IPR004117">
    <property type="entry name" value="7tm6_olfct_rcpt"/>
</dbReference>
<evidence type="ECO:0000256" key="9">
    <source>
        <dbReference type="ARBA" id="ARBA00023224"/>
    </source>
</evidence>
<dbReference type="PANTHER" id="PTHR21137:SF35">
    <property type="entry name" value="ODORANT RECEPTOR 19A-RELATED"/>
    <property type="match status" value="1"/>
</dbReference>
<dbReference type="Pfam" id="PF02949">
    <property type="entry name" value="7tm_6"/>
    <property type="match status" value="1"/>
</dbReference>
<name>A0A9P0E466_NEZVI</name>
<evidence type="ECO:0008006" key="13">
    <source>
        <dbReference type="Google" id="ProtNLM"/>
    </source>
</evidence>
<evidence type="ECO:0000256" key="6">
    <source>
        <dbReference type="ARBA" id="ARBA00022989"/>
    </source>
</evidence>
<keyword evidence="2" id="KW-1003">Cell membrane</keyword>
<evidence type="ECO:0000313" key="11">
    <source>
        <dbReference type="EMBL" id="CAH1391376.1"/>
    </source>
</evidence>
<gene>
    <name evidence="11" type="ORF">NEZAVI_LOCUS2409</name>
</gene>
<evidence type="ECO:0000256" key="5">
    <source>
        <dbReference type="ARBA" id="ARBA00022725"/>
    </source>
</evidence>
<evidence type="ECO:0000313" key="12">
    <source>
        <dbReference type="Proteomes" id="UP001152798"/>
    </source>
</evidence>
<keyword evidence="7 10" id="KW-0472">Membrane</keyword>
<comment type="subcellular location">
    <subcellularLocation>
        <location evidence="1">Cell membrane</location>
        <topology evidence="1">Multi-pass membrane protein</topology>
    </subcellularLocation>
</comment>
<dbReference type="AlphaFoldDB" id="A0A9P0E466"/>
<keyword evidence="6 10" id="KW-1133">Transmembrane helix</keyword>
<keyword evidence="9" id="KW-0807">Transducer</keyword>
<keyword evidence="5" id="KW-0552">Olfaction</keyword>
<evidence type="ECO:0000256" key="7">
    <source>
        <dbReference type="ARBA" id="ARBA00023136"/>
    </source>
</evidence>
<reference evidence="11" key="1">
    <citation type="submission" date="2022-01" db="EMBL/GenBank/DDBJ databases">
        <authorList>
            <person name="King R."/>
        </authorList>
    </citation>
    <scope>NUCLEOTIDE SEQUENCE</scope>
</reference>
<feature type="transmembrane region" description="Helical" evidence="10">
    <location>
        <begin position="167"/>
        <end position="187"/>
    </location>
</feature>
<evidence type="ECO:0000256" key="10">
    <source>
        <dbReference type="SAM" id="Phobius"/>
    </source>
</evidence>